<dbReference type="PANTHER" id="PTHR46825:SF7">
    <property type="entry name" value="D-ALANYL-D-ALANINE CARBOXYPEPTIDASE"/>
    <property type="match status" value="1"/>
</dbReference>
<dbReference type="InterPro" id="IPR001466">
    <property type="entry name" value="Beta-lactam-related"/>
</dbReference>
<evidence type="ECO:0000256" key="1">
    <source>
        <dbReference type="SAM" id="SignalP"/>
    </source>
</evidence>
<feature type="domain" description="Beta-lactamase-related" evidence="2">
    <location>
        <begin position="39"/>
        <end position="301"/>
    </location>
</feature>
<keyword evidence="4" id="KW-1185">Reference proteome</keyword>
<dbReference type="EMBL" id="JAOZYC010000149">
    <property type="protein sequence ID" value="MEB8341522.1"/>
    <property type="molecule type" value="Genomic_DNA"/>
</dbReference>
<evidence type="ECO:0000259" key="2">
    <source>
        <dbReference type="Pfam" id="PF00144"/>
    </source>
</evidence>
<name>A0ABU6FD14_9ACTN</name>
<dbReference type="PANTHER" id="PTHR46825">
    <property type="entry name" value="D-ALANYL-D-ALANINE-CARBOXYPEPTIDASE/ENDOPEPTIDASE AMPH"/>
    <property type="match status" value="1"/>
</dbReference>
<dbReference type="RefSeq" id="WP_326020767.1">
    <property type="nucleotide sequence ID" value="NZ_JAOZYC010000149.1"/>
</dbReference>
<dbReference type="Pfam" id="PF00144">
    <property type="entry name" value="Beta-lactamase"/>
    <property type="match status" value="1"/>
</dbReference>
<evidence type="ECO:0000313" key="4">
    <source>
        <dbReference type="Proteomes" id="UP001354931"/>
    </source>
</evidence>
<evidence type="ECO:0000313" key="3">
    <source>
        <dbReference type="EMBL" id="MEB8341522.1"/>
    </source>
</evidence>
<dbReference type="Proteomes" id="UP001354931">
    <property type="component" value="Unassembled WGS sequence"/>
</dbReference>
<dbReference type="Gene3D" id="3.40.710.10">
    <property type="entry name" value="DD-peptidase/beta-lactamase superfamily"/>
    <property type="match status" value="1"/>
</dbReference>
<dbReference type="InterPro" id="IPR012338">
    <property type="entry name" value="Beta-lactam/transpept-like"/>
</dbReference>
<sequence>MPVLRTLLAIPLTLAVLCLTQNSVPGPTAPADDTLPLLVTRGKAPSAALLATVGSTGHFTTTSPSLTPADHVRAGSITKTFIATVVLQLAAEHRLKLSARVTAYLPSLTGTRRLTVRSLLTQTSGLYDFTTATRGHVPLSPKAVAALSLSEPRTTRRGTWSYSNTNYVLLGMIIHQVTGHSYATEARRRIIDPLRLTGTTFPGTRTTVPSPHGPDAVRLDPRTAGASGELISTLPDLNRFYAALLEGHLLPPKALRTMLNTRPANGHYGMGLYPEKLPCGTTVWGHNGRIAHTYVRAAATKDGSQVVTYRTTNATLSGSGASERRILTSEFCD</sequence>
<feature type="signal peptide" evidence="1">
    <location>
        <begin position="1"/>
        <end position="23"/>
    </location>
</feature>
<protein>
    <submittedName>
        <fullName evidence="3">Beta-lactamase family protein</fullName>
    </submittedName>
</protein>
<reference evidence="3 4" key="1">
    <citation type="submission" date="2022-10" db="EMBL/GenBank/DDBJ databases">
        <authorList>
            <person name="Xie J."/>
            <person name="Shen N."/>
        </authorList>
    </citation>
    <scope>NUCLEOTIDE SEQUENCE [LARGE SCALE GENOMIC DNA]</scope>
    <source>
        <strain evidence="3 4">YIM65594</strain>
    </source>
</reference>
<proteinExistence type="predicted"/>
<gene>
    <name evidence="3" type="ORF">OKJ99_28895</name>
</gene>
<accession>A0ABU6FD14</accession>
<keyword evidence="1" id="KW-0732">Signal</keyword>
<dbReference type="SUPFAM" id="SSF56601">
    <property type="entry name" value="beta-lactamase/transpeptidase-like"/>
    <property type="match status" value="1"/>
</dbReference>
<organism evidence="3 4">
    <name type="scientific">Streptomyces endophyticus</name>
    <dbReference type="NCBI Taxonomy" id="714166"/>
    <lineage>
        <taxon>Bacteria</taxon>
        <taxon>Bacillati</taxon>
        <taxon>Actinomycetota</taxon>
        <taxon>Actinomycetes</taxon>
        <taxon>Kitasatosporales</taxon>
        <taxon>Streptomycetaceae</taxon>
        <taxon>Streptomyces</taxon>
    </lineage>
</organism>
<feature type="chain" id="PRO_5046708739" evidence="1">
    <location>
        <begin position="24"/>
        <end position="333"/>
    </location>
</feature>
<dbReference type="InterPro" id="IPR050491">
    <property type="entry name" value="AmpC-like"/>
</dbReference>
<comment type="caution">
    <text evidence="3">The sequence shown here is derived from an EMBL/GenBank/DDBJ whole genome shotgun (WGS) entry which is preliminary data.</text>
</comment>